<gene>
    <name evidence="1" type="ORF">AC478_00175</name>
</gene>
<evidence type="ECO:0000313" key="1">
    <source>
        <dbReference type="EMBL" id="KON32476.1"/>
    </source>
</evidence>
<accession>A0A0M0BWE4</accession>
<proteinExistence type="predicted"/>
<comment type="caution">
    <text evidence="1">The sequence shown here is derived from an EMBL/GenBank/DDBJ whole genome shotgun (WGS) entry which is preliminary data.</text>
</comment>
<sequence>MIKLTEKLSFYIAGKQHFLMIGKLPKDEDLVAILIFIGSIGNICTTNEEWTEVEGAIMLIVTQP</sequence>
<reference evidence="2" key="1">
    <citation type="submission" date="2015-06" db="EMBL/GenBank/DDBJ databases">
        <title>New insights into the roles of widespread benthic archaea in carbon and nitrogen cycling.</title>
        <authorList>
            <person name="Lazar C.S."/>
            <person name="Baker B.J."/>
            <person name="Seitz K.W."/>
            <person name="Hyde A.S."/>
            <person name="Dick G.J."/>
            <person name="Hinrichs K.-U."/>
            <person name="Teske A.P."/>
        </authorList>
    </citation>
    <scope>NUCLEOTIDE SEQUENCE [LARGE SCALE GENOMIC DNA]</scope>
</reference>
<organism evidence="1 2">
    <name type="scientific">miscellaneous Crenarchaeota group-1 archaeon SG8-32-3</name>
    <dbReference type="NCBI Taxonomy" id="1685125"/>
    <lineage>
        <taxon>Archaea</taxon>
        <taxon>Candidatus Bathyarchaeota</taxon>
        <taxon>MCG-1</taxon>
    </lineage>
</organism>
<evidence type="ECO:0000313" key="2">
    <source>
        <dbReference type="Proteomes" id="UP000054016"/>
    </source>
</evidence>
<protein>
    <submittedName>
        <fullName evidence="1">Uncharacterized protein</fullName>
    </submittedName>
</protein>
<dbReference type="Proteomes" id="UP000054016">
    <property type="component" value="Unassembled WGS sequence"/>
</dbReference>
<name>A0A0M0BWE4_9ARCH</name>
<dbReference type="EMBL" id="LFWV01000001">
    <property type="protein sequence ID" value="KON32476.1"/>
    <property type="molecule type" value="Genomic_DNA"/>
</dbReference>
<dbReference type="AlphaFoldDB" id="A0A0M0BWE4"/>